<keyword evidence="6 10" id="KW-1133">Transmembrane helix</keyword>
<dbReference type="HOGENOM" id="CLU_030313_0_1_6"/>
<dbReference type="SUPFAM" id="SSF103491">
    <property type="entry name" value="Preprotein translocase SecY subunit"/>
    <property type="match status" value="1"/>
</dbReference>
<dbReference type="NCBIfam" id="TIGR00967">
    <property type="entry name" value="3a0501s007"/>
    <property type="match status" value="1"/>
</dbReference>
<dbReference type="PANTHER" id="PTHR10906">
    <property type="entry name" value="SECY/SEC61-ALPHA FAMILY MEMBER"/>
    <property type="match status" value="1"/>
</dbReference>
<dbReference type="InterPro" id="IPR030659">
    <property type="entry name" value="SecY_CS"/>
</dbReference>
<feature type="transmembrane region" description="Helical" evidence="10">
    <location>
        <begin position="181"/>
        <end position="199"/>
    </location>
</feature>
<proteinExistence type="inferred from homology"/>
<dbReference type="PIRSF" id="PIRSF004557">
    <property type="entry name" value="SecY"/>
    <property type="match status" value="1"/>
</dbReference>
<evidence type="ECO:0000313" key="14">
    <source>
        <dbReference type="EMBL" id="AJC48583.1"/>
    </source>
</evidence>
<dbReference type="GO" id="GO:0006605">
    <property type="term" value="P:protein targeting"/>
    <property type="evidence" value="ECO:0007669"/>
    <property type="project" value="UniProtKB-UniRule"/>
</dbReference>
<evidence type="ECO:0000256" key="13">
    <source>
        <dbReference type="RuleBase" id="RU004349"/>
    </source>
</evidence>
<dbReference type="InterPro" id="IPR023201">
    <property type="entry name" value="SecY_dom_sf"/>
</dbReference>
<dbReference type="HAMAP" id="MF_01465">
    <property type="entry name" value="SecY"/>
    <property type="match status" value="1"/>
</dbReference>
<organism evidence="14 15">
    <name type="scientific">Allofrancisella guangzhouensis</name>
    <dbReference type="NCBI Taxonomy" id="594679"/>
    <lineage>
        <taxon>Bacteria</taxon>
        <taxon>Pseudomonadati</taxon>
        <taxon>Pseudomonadota</taxon>
        <taxon>Gammaproteobacteria</taxon>
        <taxon>Thiotrichales</taxon>
        <taxon>Francisellaceae</taxon>
        <taxon>Allofrancisella</taxon>
    </lineage>
</organism>
<dbReference type="PROSITE" id="PS00755">
    <property type="entry name" value="SECY_1"/>
    <property type="match status" value="1"/>
</dbReference>
<feature type="transmembrane region" description="Helical" evidence="10">
    <location>
        <begin position="72"/>
        <end position="96"/>
    </location>
</feature>
<dbReference type="FunFam" id="1.10.3370.10:FF:000001">
    <property type="entry name" value="Preprotein translocase subunit SecY"/>
    <property type="match status" value="1"/>
</dbReference>
<name>A0A0A8E3P7_9GAMM</name>
<keyword evidence="5 10" id="KW-0653">Protein transport</keyword>
<feature type="transmembrane region" description="Helical" evidence="10">
    <location>
        <begin position="311"/>
        <end position="334"/>
    </location>
</feature>
<dbReference type="GO" id="GO:0043952">
    <property type="term" value="P:protein transport by the Sec complex"/>
    <property type="evidence" value="ECO:0007669"/>
    <property type="project" value="UniProtKB-UniRule"/>
</dbReference>
<keyword evidence="4 10" id="KW-0812">Transmembrane</keyword>
<dbReference type="Gene3D" id="1.10.3370.10">
    <property type="entry name" value="SecY subunit domain"/>
    <property type="match status" value="1"/>
</dbReference>
<dbReference type="Proteomes" id="UP000031104">
    <property type="component" value="Chromosome"/>
</dbReference>
<dbReference type="EMBL" id="CP010427">
    <property type="protein sequence ID" value="AJC48583.1"/>
    <property type="molecule type" value="Genomic_DNA"/>
</dbReference>
<sequence>MSKFNSASGASELKSRLIFVVIAIIVFRLGVYIPIPNIDPSKLVDIISNQHSSTSGLMSMFNMFSGGALTQMSIFALGVMPYISASIIFQMLSAVYPKFIELKKEGESGQKKITQYTRYLTLILALVQSLGIVAFVLHQDGLVTTNNIVLFYLTTIVSVTTGSMFLMWLGEQITERGVGNGISLLIFSGIVANLPAEILNTISQANAPGSSITYLSVWVLLVLLLLVIAFVVFMESAQRKITVNYAKRQQGRKMYAAQTSHLPLKLNMAGVIPAIFASSILMVPGVLFGWLSNYGSLSWLADVSEILQPGSIVYTIVFAATIIFFCFFYTSLVFNPKETADNLKKSGAYISGVRPGEQTAKYIDAIMTRLTLVGSLYITAICLLPIFIVKFFAQGLSFTFGGTSLLIVVVVMMDFMAQVRSHMMSTQYDSLLKKANLTSKRK</sequence>
<evidence type="ECO:0000256" key="9">
    <source>
        <dbReference type="ARBA" id="ARBA00039733"/>
    </source>
</evidence>
<dbReference type="AlphaFoldDB" id="A0A0A8E3P7"/>
<comment type="subunit">
    <text evidence="10">Component of the Sec protein translocase complex. Heterotrimer consisting of SecY, SecE and SecG subunits. The heterotrimers can form oligomers, although 1 heterotrimer is thought to be able to translocate proteins. Interacts with the ribosome. Interacts with SecDF, and other proteins may be involved. Interacts with SecA.</text>
</comment>
<dbReference type="RefSeq" id="WP_039123631.1">
    <property type="nucleotide sequence ID" value="NZ_CP010427.1"/>
</dbReference>
<evidence type="ECO:0000256" key="1">
    <source>
        <dbReference type="ARBA" id="ARBA00004141"/>
    </source>
</evidence>
<reference evidence="14 15" key="1">
    <citation type="submission" date="2014-12" db="EMBL/GenBank/DDBJ databases">
        <title>Complete genome sequence of Francisella guanzhouensis strain 08HL01032 isolated from air-conditioning system in China.</title>
        <authorList>
            <person name="Svensson D."/>
            <person name="Ohrman C."/>
            <person name="Backman S."/>
            <person name="Karlsson E."/>
            <person name="Nilsson E."/>
            <person name="Bystrom M."/>
            <person name="Larkeryd A."/>
            <person name="Stenberg P."/>
            <person name="Scholtz H.C."/>
            <person name="Forsman M."/>
            <person name="Sjodin A."/>
        </authorList>
    </citation>
    <scope>NUCLEOTIDE SEQUENCE [LARGE SCALE GENOMIC DNA]</scope>
    <source>
        <strain evidence="14 15">08HL01032</strain>
    </source>
</reference>
<evidence type="ECO:0000256" key="10">
    <source>
        <dbReference type="HAMAP-Rule" id="MF_01465"/>
    </source>
</evidence>
<dbReference type="InterPro" id="IPR002208">
    <property type="entry name" value="SecY/SEC61-alpha"/>
</dbReference>
<accession>A0A0A8E3P7</accession>
<gene>
    <name evidence="10 14" type="primary">secY</name>
    <name evidence="14" type="ORF">SD28_02410</name>
</gene>
<comment type="function">
    <text evidence="10 11">The central subunit of the protein translocation channel SecYEG. Consists of two halves formed by TMs 1-5 and 6-10. These two domains form a lateral gate at the front which open onto the bilayer between TMs 2 and 7, and are clamped together by SecE at the back. The channel is closed by both a pore ring composed of hydrophobic SecY resides and a short helix (helix 2A) on the extracellular side of the membrane which forms a plug. The plug probably moves laterally to allow the channel to open. The ring and the pore may move independently.</text>
</comment>
<feature type="transmembrane region" description="Helical" evidence="10">
    <location>
        <begin position="149"/>
        <end position="169"/>
    </location>
</feature>
<dbReference type="STRING" id="594679.SD28_02410"/>
<dbReference type="GO" id="GO:0065002">
    <property type="term" value="P:intracellular protein transmembrane transport"/>
    <property type="evidence" value="ECO:0007669"/>
    <property type="project" value="UniProtKB-UniRule"/>
</dbReference>
<evidence type="ECO:0000256" key="7">
    <source>
        <dbReference type="ARBA" id="ARBA00023010"/>
    </source>
</evidence>
<feature type="transmembrane region" description="Helical" evidence="10">
    <location>
        <begin position="211"/>
        <end position="233"/>
    </location>
</feature>
<evidence type="ECO:0000313" key="15">
    <source>
        <dbReference type="Proteomes" id="UP000031104"/>
    </source>
</evidence>
<keyword evidence="8 10" id="KW-0472">Membrane</keyword>
<evidence type="ECO:0000256" key="8">
    <source>
        <dbReference type="ARBA" id="ARBA00023136"/>
    </source>
</evidence>
<comment type="similarity">
    <text evidence="2 10 13">Belongs to the SecY/SEC61-alpha family.</text>
</comment>
<feature type="transmembrane region" description="Helical" evidence="10">
    <location>
        <begin position="398"/>
        <end position="417"/>
    </location>
</feature>
<dbReference type="PROSITE" id="PS00756">
    <property type="entry name" value="SECY_2"/>
    <property type="match status" value="1"/>
</dbReference>
<evidence type="ECO:0000256" key="11">
    <source>
        <dbReference type="RuleBase" id="RU000537"/>
    </source>
</evidence>
<dbReference type="InterPro" id="IPR026593">
    <property type="entry name" value="SecY"/>
</dbReference>
<feature type="transmembrane region" description="Helical" evidence="10">
    <location>
        <begin position="271"/>
        <end position="291"/>
    </location>
</feature>
<dbReference type="GO" id="GO:0005886">
    <property type="term" value="C:plasma membrane"/>
    <property type="evidence" value="ECO:0007669"/>
    <property type="project" value="UniProtKB-SubCell"/>
</dbReference>
<dbReference type="PRINTS" id="PR00303">
    <property type="entry name" value="SECYTRNLCASE"/>
</dbReference>
<dbReference type="KEGG" id="fgu:SD28_02410"/>
<keyword evidence="3 10" id="KW-0813">Transport</keyword>
<feature type="transmembrane region" description="Helical" evidence="10">
    <location>
        <begin position="116"/>
        <end position="137"/>
    </location>
</feature>
<evidence type="ECO:0000256" key="6">
    <source>
        <dbReference type="ARBA" id="ARBA00022989"/>
    </source>
</evidence>
<comment type="subcellular location">
    <subcellularLocation>
        <location evidence="10">Cell membrane</location>
        <topology evidence="10">Multi-pass membrane protein</topology>
    </subcellularLocation>
    <subcellularLocation>
        <location evidence="1 12">Membrane</location>
        <topology evidence="1 12">Multi-pass membrane protein</topology>
    </subcellularLocation>
</comment>
<feature type="transmembrane region" description="Helical" evidence="10">
    <location>
        <begin position="17"/>
        <end position="35"/>
    </location>
</feature>
<feature type="transmembrane region" description="Helical" evidence="10">
    <location>
        <begin position="370"/>
        <end position="392"/>
    </location>
</feature>
<protein>
    <recommendedName>
        <fullName evidence="9 10">Protein translocase subunit SecY</fullName>
    </recommendedName>
</protein>
<keyword evidence="7 10" id="KW-0811">Translocation</keyword>
<evidence type="ECO:0000256" key="2">
    <source>
        <dbReference type="ARBA" id="ARBA00005751"/>
    </source>
</evidence>
<dbReference type="OrthoDB" id="9809248at2"/>
<evidence type="ECO:0000256" key="4">
    <source>
        <dbReference type="ARBA" id="ARBA00022692"/>
    </source>
</evidence>
<keyword evidence="10" id="KW-1003">Cell membrane</keyword>
<evidence type="ECO:0000256" key="5">
    <source>
        <dbReference type="ARBA" id="ARBA00022927"/>
    </source>
</evidence>
<evidence type="ECO:0000256" key="3">
    <source>
        <dbReference type="ARBA" id="ARBA00022448"/>
    </source>
</evidence>
<evidence type="ECO:0000256" key="12">
    <source>
        <dbReference type="RuleBase" id="RU003484"/>
    </source>
</evidence>
<dbReference type="Pfam" id="PF00344">
    <property type="entry name" value="SecY"/>
    <property type="match status" value="1"/>
</dbReference>
<keyword evidence="15" id="KW-1185">Reference proteome</keyword>